<dbReference type="InterPro" id="IPR051919">
    <property type="entry name" value="W-dependent_AOR"/>
</dbReference>
<organism evidence="10 11">
    <name type="scientific">Pelotomaculum isophthalicicum JI</name>
    <dbReference type="NCBI Taxonomy" id="947010"/>
    <lineage>
        <taxon>Bacteria</taxon>
        <taxon>Bacillati</taxon>
        <taxon>Bacillota</taxon>
        <taxon>Clostridia</taxon>
        <taxon>Eubacteriales</taxon>
        <taxon>Desulfotomaculaceae</taxon>
        <taxon>Pelotomaculum</taxon>
    </lineage>
</organism>
<sequence length="651" mass="74285">MRYAETGYILEVDLSKGNIERVETDPRLTELHLGGQGTADRILYDRCCEADPFSPDNLLIFSAGLLIGTPVPGTNRTVVNTFSPQTGLHAHSMFGGYFGPELKHAGYDKIVIRGKAPSLVYLWINNDKVEIRDAAHLKGKGAQETARLIKEELRDPRVQVAAIGLAGENKVFVSSIEHSNSSASRGVGPVMGDKMLKAIAVRGTKDIYVARPEELWNLCLKHSKDIYNNPKVGDWMAVEWDDSFHHNNFAWGNARVRIKDYWSPELQDRWMNYTLSIRDRLQGCYNCPKHCHLVVKPPGKPRYILKCYGKDTWHQAAFKEIDFTFDILATTQEYGLDNYSTPQLIAFTIELYDNGILTDKDLPGFPSDTGERFYYLIEKIVRREGIGDVLADGVYAAARAIGNGAEVYDHNTMKKFEQLPLKLGMINYHYFLMYATGEKMNITQIEGSYPQDAIRDLEKRKEFVDNWLAAPRRFKEYYLRWEPRQEATIDESCNIVDWNEAMHYVDDAIGLCAFVSSFRGQFGGKSAYHIFNIPTYINLATGMDLTPDDLWQISRRNRNLVRAINVRRGMRRVDEAPPADHWKKRNPEKEQETLSAYYRFKGWTQDGIPTKPTLDKLDLGFIAEDFIKMGILTGEETECYRETSVNDPAGE</sequence>
<dbReference type="InterPro" id="IPR001203">
    <property type="entry name" value="OxRdtase_Ald_Fedxn_C"/>
</dbReference>
<evidence type="ECO:0000256" key="7">
    <source>
        <dbReference type="ARBA" id="ARBA00023014"/>
    </source>
</evidence>
<dbReference type="PANTHER" id="PTHR30038">
    <property type="entry name" value="ALDEHYDE FERREDOXIN OXIDOREDUCTASE"/>
    <property type="match status" value="1"/>
</dbReference>
<dbReference type="GO" id="GO:0051539">
    <property type="term" value="F:4 iron, 4 sulfur cluster binding"/>
    <property type="evidence" value="ECO:0007669"/>
    <property type="project" value="UniProtKB-KW"/>
</dbReference>
<dbReference type="InterPro" id="IPR036503">
    <property type="entry name" value="Ald_Fedxn_OxRdtase_N_sf"/>
</dbReference>
<dbReference type="PANTHER" id="PTHR30038:SF7">
    <property type="entry name" value="TUNGSTEN-CONTAINING GLYCERALDEHYDE-3-PHOSPHATE:FERREDOXIN OXIDOREDUCTASE"/>
    <property type="match status" value="1"/>
</dbReference>
<evidence type="ECO:0000256" key="1">
    <source>
        <dbReference type="ARBA" id="ARBA00001966"/>
    </source>
</evidence>
<dbReference type="InterPro" id="IPR013985">
    <property type="entry name" value="Ald_Fedxn_OxRdtase_dom3"/>
</dbReference>
<dbReference type="SMART" id="SM00790">
    <property type="entry name" value="AFOR_N"/>
    <property type="match status" value="1"/>
</dbReference>
<keyword evidence="6" id="KW-0408">Iron</keyword>
<dbReference type="InterPro" id="IPR013983">
    <property type="entry name" value="Ald_Fedxn_OxRdtase_N"/>
</dbReference>
<dbReference type="Pfam" id="PF02730">
    <property type="entry name" value="AFOR_N"/>
    <property type="match status" value="1"/>
</dbReference>
<feature type="domain" description="Aldehyde ferredoxin oxidoreductase N-terminal" evidence="9">
    <location>
        <begin position="6"/>
        <end position="205"/>
    </location>
</feature>
<evidence type="ECO:0000256" key="6">
    <source>
        <dbReference type="ARBA" id="ARBA00023004"/>
    </source>
</evidence>
<dbReference type="SUPFAM" id="SSF48310">
    <property type="entry name" value="Aldehyde ferredoxin oxidoreductase, C-terminal domains"/>
    <property type="match status" value="1"/>
</dbReference>
<dbReference type="GO" id="GO:0009055">
    <property type="term" value="F:electron transfer activity"/>
    <property type="evidence" value="ECO:0007669"/>
    <property type="project" value="InterPro"/>
</dbReference>
<dbReference type="InterPro" id="IPR013984">
    <property type="entry name" value="Ald_Fedxn_OxRdtase_dom2"/>
</dbReference>
<evidence type="ECO:0000256" key="5">
    <source>
        <dbReference type="ARBA" id="ARBA00023002"/>
    </source>
</evidence>
<comment type="similarity">
    <text evidence="2">Belongs to the AOR/FOR family.</text>
</comment>
<evidence type="ECO:0000256" key="8">
    <source>
        <dbReference type="ARBA" id="ARBA00049934"/>
    </source>
</evidence>
<dbReference type="Gene3D" id="3.60.9.10">
    <property type="entry name" value="Aldehyde ferredoxin oxidoreductase, N-terminal domain"/>
    <property type="match status" value="1"/>
</dbReference>
<dbReference type="Proteomes" id="UP001154312">
    <property type="component" value="Unassembled WGS sequence"/>
</dbReference>
<dbReference type="InterPro" id="IPR036021">
    <property type="entry name" value="Tungsten_al_ferr_oxy-like_C"/>
</dbReference>
<comment type="cofactor">
    <cofactor evidence="1">
        <name>[4Fe-4S] cluster</name>
        <dbReference type="ChEBI" id="CHEBI:49883"/>
    </cofactor>
</comment>
<dbReference type="Pfam" id="PF01314">
    <property type="entry name" value="AFOR_C"/>
    <property type="match status" value="1"/>
</dbReference>
<evidence type="ECO:0000313" key="11">
    <source>
        <dbReference type="Proteomes" id="UP001154312"/>
    </source>
</evidence>
<evidence type="ECO:0000313" key="10">
    <source>
        <dbReference type="EMBL" id="MDF9407194.1"/>
    </source>
</evidence>
<evidence type="ECO:0000256" key="2">
    <source>
        <dbReference type="ARBA" id="ARBA00011032"/>
    </source>
</evidence>
<comment type="caution">
    <text evidence="10">The sequence shown here is derived from an EMBL/GenBank/DDBJ whole genome shotgun (WGS) entry which is preliminary data.</text>
</comment>
<dbReference type="AlphaFoldDB" id="A0A9X4JSR1"/>
<dbReference type="Gene3D" id="1.10.569.10">
    <property type="entry name" value="Aldehyde Ferredoxin Oxidoreductase Protein, subunit A, domain 2"/>
    <property type="match status" value="1"/>
</dbReference>
<dbReference type="GO" id="GO:0046872">
    <property type="term" value="F:metal ion binding"/>
    <property type="evidence" value="ECO:0007669"/>
    <property type="project" value="UniProtKB-KW"/>
</dbReference>
<evidence type="ECO:0000259" key="9">
    <source>
        <dbReference type="SMART" id="SM00790"/>
    </source>
</evidence>
<dbReference type="RefSeq" id="WP_277442371.1">
    <property type="nucleotide sequence ID" value="NZ_JAKOAV010000002.1"/>
</dbReference>
<protein>
    <submittedName>
        <fullName evidence="10">Aldehyde dehydrogenase</fullName>
    </submittedName>
</protein>
<gene>
    <name evidence="10" type="ORF">L7E55_02290</name>
</gene>
<evidence type="ECO:0000256" key="3">
    <source>
        <dbReference type="ARBA" id="ARBA00022485"/>
    </source>
</evidence>
<keyword evidence="3" id="KW-0004">4Fe-4S</keyword>
<keyword evidence="7" id="KW-0411">Iron-sulfur</keyword>
<dbReference type="Gene3D" id="1.10.599.10">
    <property type="entry name" value="Aldehyde Ferredoxin Oxidoreductase Protein, subunit A, domain 3"/>
    <property type="match status" value="1"/>
</dbReference>
<dbReference type="SUPFAM" id="SSF56228">
    <property type="entry name" value="Aldehyde ferredoxin oxidoreductase, N-terminal domain"/>
    <property type="match status" value="1"/>
</dbReference>
<keyword evidence="4" id="KW-0479">Metal-binding</keyword>
<comment type="cofactor">
    <cofactor evidence="8">
        <name>tungstopterin</name>
        <dbReference type="ChEBI" id="CHEBI:30402"/>
    </cofactor>
</comment>
<reference evidence="10" key="1">
    <citation type="submission" date="2022-02" db="EMBL/GenBank/DDBJ databases">
        <authorList>
            <person name="Leng L."/>
        </authorList>
    </citation>
    <scope>NUCLEOTIDE SEQUENCE</scope>
    <source>
        <strain evidence="10">JI</strain>
    </source>
</reference>
<accession>A0A9X4JSR1</accession>
<keyword evidence="5" id="KW-0560">Oxidoreductase</keyword>
<keyword evidence="11" id="KW-1185">Reference proteome</keyword>
<name>A0A9X4JSR1_9FIRM</name>
<dbReference type="EMBL" id="JAKOAV010000002">
    <property type="protein sequence ID" value="MDF9407194.1"/>
    <property type="molecule type" value="Genomic_DNA"/>
</dbReference>
<evidence type="ECO:0000256" key="4">
    <source>
        <dbReference type="ARBA" id="ARBA00022723"/>
    </source>
</evidence>
<proteinExistence type="inferred from homology"/>
<dbReference type="GO" id="GO:0016625">
    <property type="term" value="F:oxidoreductase activity, acting on the aldehyde or oxo group of donors, iron-sulfur protein as acceptor"/>
    <property type="evidence" value="ECO:0007669"/>
    <property type="project" value="InterPro"/>
</dbReference>